<evidence type="ECO:0000256" key="2">
    <source>
        <dbReference type="ARBA" id="ARBA00029447"/>
    </source>
</evidence>
<proteinExistence type="inferred from homology"/>
<dbReference type="EMBL" id="JAGGKV010000011">
    <property type="protein sequence ID" value="MBP1965014.1"/>
    <property type="molecule type" value="Genomic_DNA"/>
</dbReference>
<evidence type="ECO:0000256" key="1">
    <source>
        <dbReference type="ARBA" id="ARBA00022500"/>
    </source>
</evidence>
<keyword evidence="1" id="KW-0145">Chemotaxis</keyword>
<evidence type="ECO:0000259" key="4">
    <source>
        <dbReference type="PROSITE" id="PS50111"/>
    </source>
</evidence>
<comment type="caution">
    <text evidence="5">The sequence shown here is derived from an EMBL/GenBank/DDBJ whole genome shotgun (WGS) entry which is preliminary data.</text>
</comment>
<evidence type="ECO:0000313" key="5">
    <source>
        <dbReference type="EMBL" id="MBP1965014.1"/>
    </source>
</evidence>
<comment type="similarity">
    <text evidence="2">Belongs to the methyl-accepting chemotaxis (MCP) protein family.</text>
</comment>
<accession>A0ABS4I277</accession>
<keyword evidence="6" id="KW-1185">Reference proteome</keyword>
<dbReference type="InterPro" id="IPR051310">
    <property type="entry name" value="MCP_chemotaxis"/>
</dbReference>
<evidence type="ECO:0000256" key="3">
    <source>
        <dbReference type="PROSITE-ProRule" id="PRU00284"/>
    </source>
</evidence>
<dbReference type="PROSITE" id="PS50111">
    <property type="entry name" value="CHEMOTAXIS_TRANSDUC_2"/>
    <property type="match status" value="1"/>
</dbReference>
<dbReference type="InterPro" id="IPR004090">
    <property type="entry name" value="Chemotax_Me-accpt_rcpt"/>
</dbReference>
<dbReference type="PANTHER" id="PTHR43531:SF11">
    <property type="entry name" value="METHYL-ACCEPTING CHEMOTAXIS PROTEIN 3"/>
    <property type="match status" value="1"/>
</dbReference>
<feature type="domain" description="Methyl-accepting transducer" evidence="4">
    <location>
        <begin position="160"/>
        <end position="287"/>
    </location>
</feature>
<evidence type="ECO:0000313" key="6">
    <source>
        <dbReference type="Proteomes" id="UP001519344"/>
    </source>
</evidence>
<reference evidence="5 6" key="1">
    <citation type="submission" date="2021-03" db="EMBL/GenBank/DDBJ databases">
        <title>Genomic Encyclopedia of Type Strains, Phase IV (KMG-IV): sequencing the most valuable type-strain genomes for metagenomic binning, comparative biology and taxonomic classification.</title>
        <authorList>
            <person name="Goeker M."/>
        </authorList>
    </citation>
    <scope>NUCLEOTIDE SEQUENCE [LARGE SCALE GENOMIC DNA]</scope>
    <source>
        <strain evidence="5 6">DSM 24950</strain>
    </source>
</reference>
<keyword evidence="3" id="KW-0807">Transducer</keyword>
<dbReference type="PANTHER" id="PTHR43531">
    <property type="entry name" value="PROTEIN ICFG"/>
    <property type="match status" value="1"/>
</dbReference>
<dbReference type="PRINTS" id="PR00260">
    <property type="entry name" value="CHEMTRNSDUCR"/>
</dbReference>
<dbReference type="SUPFAM" id="SSF58104">
    <property type="entry name" value="Methyl-accepting chemotaxis protein (MCP) signaling domain"/>
    <property type="match status" value="1"/>
</dbReference>
<sequence length="287" mass="32337">MTMDQMNSHQKSDIISHLLVTAPIWFQMTCLFEEDFTMGITDMEKFVAYFPGHSLKFPIVVNEAFKHGSVAKEIIENKKEKFNIVDQSVYGVVYCGGGIPIFENGYIVGSIVFGVSLNKQKRLMNIAEHLFALVQQTNANSLTIMRTSKVLFEKNEVIFEYMNNLQEQINRTSSIVSTIAGISTQTKILGLNALIEAAHIGQQGRGFSVVAKEIQKLADDSKESSRRIESILNDLTNETVNLRKLFEGSKHLFHNQFEQISEISLVIETISTEAQHLVTVSEISQKR</sequence>
<dbReference type="RefSeq" id="WP_167057421.1">
    <property type="nucleotide sequence ID" value="NZ_JAAOZR010000015.1"/>
</dbReference>
<protein>
    <submittedName>
        <fullName evidence="5">Uncharacterized protein YukE</fullName>
    </submittedName>
</protein>
<dbReference type="InterPro" id="IPR004089">
    <property type="entry name" value="MCPsignal_dom"/>
</dbReference>
<dbReference type="Proteomes" id="UP001519344">
    <property type="component" value="Unassembled WGS sequence"/>
</dbReference>
<gene>
    <name evidence="5" type="ORF">J2Z65_004247</name>
</gene>
<name>A0ABS4I277_9BACL</name>
<dbReference type="Pfam" id="PF00015">
    <property type="entry name" value="MCPsignal"/>
    <property type="match status" value="1"/>
</dbReference>
<dbReference type="Gene3D" id="1.10.287.950">
    <property type="entry name" value="Methyl-accepting chemotaxis protein"/>
    <property type="match status" value="1"/>
</dbReference>
<organism evidence="5 6">
    <name type="scientific">Paenibacillus aceris</name>
    <dbReference type="NCBI Taxonomy" id="869555"/>
    <lineage>
        <taxon>Bacteria</taxon>
        <taxon>Bacillati</taxon>
        <taxon>Bacillota</taxon>
        <taxon>Bacilli</taxon>
        <taxon>Bacillales</taxon>
        <taxon>Paenibacillaceae</taxon>
        <taxon>Paenibacillus</taxon>
    </lineage>
</organism>